<dbReference type="GO" id="GO:0005886">
    <property type="term" value="C:plasma membrane"/>
    <property type="evidence" value="ECO:0007669"/>
    <property type="project" value="UniProtKB-SubCell"/>
</dbReference>
<evidence type="ECO:0000256" key="7">
    <source>
        <dbReference type="ARBA" id="ARBA00023004"/>
    </source>
</evidence>
<dbReference type="Gene3D" id="3.40.50.300">
    <property type="entry name" value="P-loop containing nucleotide triphosphate hydrolases"/>
    <property type="match status" value="1"/>
</dbReference>
<evidence type="ECO:0000313" key="12">
    <source>
        <dbReference type="Proteomes" id="UP000468327"/>
    </source>
</evidence>
<dbReference type="InterPro" id="IPR003439">
    <property type="entry name" value="ABC_transporter-like_ATP-bd"/>
</dbReference>
<comment type="subcellular location">
    <subcellularLocation>
        <location evidence="1">Cell membrane</location>
        <topology evidence="1">Peripheral membrane protein</topology>
    </subcellularLocation>
</comment>
<keyword evidence="9" id="KW-0472">Membrane</keyword>
<comment type="caution">
    <text evidence="11">The sequence shown here is derived from an EMBL/GenBank/DDBJ whole genome shotgun (WGS) entry which is preliminary data.</text>
</comment>
<keyword evidence="5" id="KW-0547">Nucleotide-binding</keyword>
<dbReference type="Proteomes" id="UP000468327">
    <property type="component" value="Unassembled WGS sequence"/>
</dbReference>
<name>A0A6N8IJD1_9ACTN</name>
<accession>A0A6N8IJD1</accession>
<evidence type="ECO:0000256" key="4">
    <source>
        <dbReference type="ARBA" id="ARBA00022496"/>
    </source>
</evidence>
<sequence>MRDASFSYGKEPFIEGLSAAFPHGAVTSVVGPNGCGKSTMIKLIDGLLRPQAGEVRIDGVATLSLKAKERARRVAVLAQASRPPAMTVEALVACGRYPYQAHQGKLSREDREQVERALELANVARFRAHELRRLSGGERQRAFIAMTLAQDTDLIVLDEPTTYLDIRACHETMELVRRLNVEAGKTVVMVIHDLDLALRYSDCLLVMERGRATASGTVAEVLATGAIERAFGVSIRTCATPEGTAYTLFPA</sequence>
<dbReference type="PANTHER" id="PTHR42771">
    <property type="entry name" value="IRON(3+)-HYDROXAMATE IMPORT ATP-BINDING PROTEIN FHUC"/>
    <property type="match status" value="1"/>
</dbReference>
<keyword evidence="2" id="KW-0813">Transport</keyword>
<feature type="domain" description="ABC transporter" evidence="10">
    <location>
        <begin position="1"/>
        <end position="234"/>
    </location>
</feature>
<dbReference type="InterPro" id="IPR027417">
    <property type="entry name" value="P-loop_NTPase"/>
</dbReference>
<evidence type="ECO:0000259" key="10">
    <source>
        <dbReference type="PROSITE" id="PS50893"/>
    </source>
</evidence>
<evidence type="ECO:0000256" key="2">
    <source>
        <dbReference type="ARBA" id="ARBA00022448"/>
    </source>
</evidence>
<dbReference type="SMART" id="SM00382">
    <property type="entry name" value="AAA"/>
    <property type="match status" value="1"/>
</dbReference>
<dbReference type="SUPFAM" id="SSF52540">
    <property type="entry name" value="P-loop containing nucleoside triphosphate hydrolases"/>
    <property type="match status" value="1"/>
</dbReference>
<organism evidence="11 12">
    <name type="scientific">Gordonibacter urolithinfaciens</name>
    <dbReference type="NCBI Taxonomy" id="1335613"/>
    <lineage>
        <taxon>Bacteria</taxon>
        <taxon>Bacillati</taxon>
        <taxon>Actinomycetota</taxon>
        <taxon>Coriobacteriia</taxon>
        <taxon>Eggerthellales</taxon>
        <taxon>Eggerthellaceae</taxon>
        <taxon>Gordonibacter</taxon>
    </lineage>
</organism>
<dbReference type="GO" id="GO:0005524">
    <property type="term" value="F:ATP binding"/>
    <property type="evidence" value="ECO:0007669"/>
    <property type="project" value="UniProtKB-KW"/>
</dbReference>
<keyword evidence="7" id="KW-0408">Iron</keyword>
<dbReference type="FunFam" id="3.40.50.300:FF:000134">
    <property type="entry name" value="Iron-enterobactin ABC transporter ATP-binding protein"/>
    <property type="match status" value="1"/>
</dbReference>
<dbReference type="AlphaFoldDB" id="A0A6N8IJD1"/>
<evidence type="ECO:0000256" key="5">
    <source>
        <dbReference type="ARBA" id="ARBA00022741"/>
    </source>
</evidence>
<keyword evidence="12" id="KW-1185">Reference proteome</keyword>
<keyword evidence="3" id="KW-1003">Cell membrane</keyword>
<evidence type="ECO:0000313" key="11">
    <source>
        <dbReference type="EMBL" id="MVN15994.1"/>
    </source>
</evidence>
<dbReference type="GO" id="GO:0016887">
    <property type="term" value="F:ATP hydrolysis activity"/>
    <property type="evidence" value="ECO:0007669"/>
    <property type="project" value="InterPro"/>
</dbReference>
<dbReference type="InterPro" id="IPR003593">
    <property type="entry name" value="AAA+_ATPase"/>
</dbReference>
<gene>
    <name evidence="11" type="ORF">GO738_11705</name>
</gene>
<keyword evidence="4" id="KW-0410">Iron transport</keyword>
<evidence type="ECO:0000256" key="1">
    <source>
        <dbReference type="ARBA" id="ARBA00004202"/>
    </source>
</evidence>
<evidence type="ECO:0000256" key="8">
    <source>
        <dbReference type="ARBA" id="ARBA00023065"/>
    </source>
</evidence>
<dbReference type="PROSITE" id="PS00211">
    <property type="entry name" value="ABC_TRANSPORTER_1"/>
    <property type="match status" value="1"/>
</dbReference>
<dbReference type="InterPro" id="IPR017871">
    <property type="entry name" value="ABC_transporter-like_CS"/>
</dbReference>
<dbReference type="PANTHER" id="PTHR42771:SF2">
    <property type="entry name" value="IRON(3+)-HYDROXAMATE IMPORT ATP-BINDING PROTEIN FHUC"/>
    <property type="match status" value="1"/>
</dbReference>
<dbReference type="EMBL" id="WPOC01000021">
    <property type="protein sequence ID" value="MVN15994.1"/>
    <property type="molecule type" value="Genomic_DNA"/>
</dbReference>
<protein>
    <submittedName>
        <fullName evidence="11">ATP-binding cassette domain-containing protein</fullName>
    </submittedName>
</protein>
<dbReference type="PROSITE" id="PS50893">
    <property type="entry name" value="ABC_TRANSPORTER_2"/>
    <property type="match status" value="1"/>
</dbReference>
<reference evidence="11 12" key="1">
    <citation type="submission" date="2019-11" db="EMBL/GenBank/DDBJ databases">
        <title>Whole genome shotgun sequencing (WGS) data from Adlercreutzia equolifaciens ResAG-91, Eggerthella lenta MRI-F36, MRI-F37, MRI-F40, ResAG-49, ResAG-88, ResAG-121, ResAG-145, and Gordonibacter sp. ResAG-5, ResAG-26, ResAG-43, ResAG-50, ResAG-59.</title>
        <authorList>
            <person name="Stoll D.A."/>
            <person name="Danylec N."/>
            <person name="Franz C.M.A.P."/>
            <person name="Huch M."/>
        </authorList>
    </citation>
    <scope>NUCLEOTIDE SEQUENCE [LARGE SCALE GENOMIC DNA]</scope>
    <source>
        <strain evidence="11 12">ResAG-59</strain>
    </source>
</reference>
<dbReference type="CDD" id="cd03214">
    <property type="entry name" value="ABC_Iron-Siderophores_B12_Hemin"/>
    <property type="match status" value="1"/>
</dbReference>
<dbReference type="InterPro" id="IPR051535">
    <property type="entry name" value="Siderophore_ABC-ATPase"/>
</dbReference>
<keyword evidence="8" id="KW-0406">Ion transport</keyword>
<dbReference type="Pfam" id="PF00005">
    <property type="entry name" value="ABC_tran"/>
    <property type="match status" value="1"/>
</dbReference>
<proteinExistence type="predicted"/>
<evidence type="ECO:0000256" key="6">
    <source>
        <dbReference type="ARBA" id="ARBA00022840"/>
    </source>
</evidence>
<dbReference type="GO" id="GO:0006826">
    <property type="term" value="P:iron ion transport"/>
    <property type="evidence" value="ECO:0007669"/>
    <property type="project" value="UniProtKB-KW"/>
</dbReference>
<keyword evidence="6 11" id="KW-0067">ATP-binding</keyword>
<evidence type="ECO:0000256" key="9">
    <source>
        <dbReference type="ARBA" id="ARBA00023136"/>
    </source>
</evidence>
<evidence type="ECO:0000256" key="3">
    <source>
        <dbReference type="ARBA" id="ARBA00022475"/>
    </source>
</evidence>